<dbReference type="Pfam" id="PF00271">
    <property type="entry name" value="Helicase_C"/>
    <property type="match status" value="1"/>
</dbReference>
<dbReference type="InterPro" id="IPR038718">
    <property type="entry name" value="SNF2-like_sf"/>
</dbReference>
<dbReference type="Pfam" id="PF12419">
    <property type="entry name" value="DUF3670"/>
    <property type="match status" value="1"/>
</dbReference>
<dbReference type="Gene3D" id="3.40.50.300">
    <property type="entry name" value="P-loop containing nucleotide triphosphate hydrolases"/>
    <property type="match status" value="1"/>
</dbReference>
<comment type="caution">
    <text evidence="4">The sequence shown here is derived from an EMBL/GenBank/DDBJ whole genome shotgun (WGS) entry which is preliminary data.</text>
</comment>
<dbReference type="PROSITE" id="PS51192">
    <property type="entry name" value="HELICASE_ATP_BIND_1"/>
    <property type="match status" value="1"/>
</dbReference>
<keyword evidence="1" id="KW-0378">Hydrolase</keyword>
<keyword evidence="4" id="KW-0347">Helicase</keyword>
<feature type="domain" description="Helicase C-terminal" evidence="3">
    <location>
        <begin position="836"/>
        <end position="995"/>
    </location>
</feature>
<dbReference type="Proteomes" id="UP000743899">
    <property type="component" value="Unassembled WGS sequence"/>
</dbReference>
<evidence type="ECO:0000256" key="1">
    <source>
        <dbReference type="ARBA" id="ARBA00022801"/>
    </source>
</evidence>
<dbReference type="SMART" id="SM00490">
    <property type="entry name" value="HELICc"/>
    <property type="match status" value="1"/>
</dbReference>
<dbReference type="Gene3D" id="3.40.50.10810">
    <property type="entry name" value="Tandem AAA-ATPase domain"/>
    <property type="match status" value="1"/>
</dbReference>
<proteinExistence type="predicted"/>
<feature type="domain" description="Helicase ATP-binding" evidence="2">
    <location>
        <begin position="528"/>
        <end position="705"/>
    </location>
</feature>
<dbReference type="Pfam" id="PF00176">
    <property type="entry name" value="SNF2-rel_dom"/>
    <property type="match status" value="1"/>
</dbReference>
<keyword evidence="4" id="KW-0067">ATP-binding</keyword>
<evidence type="ECO:0000259" key="3">
    <source>
        <dbReference type="PROSITE" id="PS51194"/>
    </source>
</evidence>
<sequence length="1001" mass="115912">MLKIKQYEVNCIPLRKGFFFLYAYNDNGVASCQQWVEPLFQWHEGTFYGSILKPNEVDIVVGSSQTMRVEGVTINTFDTLELFGMEPFNEFVRWDFDDFSQTMMAISPVIYESIVKGEFGPDFDAWSEGSFQWRVPEQVWEEFLPGFWETKVSGWYDDGFEPESVSMREFVSNLFNDGVEIFLSRKPLAERNWREKKAVLENALEQGMDLASFFDKKRFLQWVGIEESGLPFTFALQLEEPQEDHDMWRLTTILRDRKKPDTVIVLKNRAGRGVRIPKRWQAFAEEIVEEQRRICRFIPWLANEDVDFTLDEEFELEDVARPPLLIKEELFEDEALDFLTSESEKLLLLGVEILLPSWWESLKSANMRLKAQVKSGSSGPSFVGLDALLNFEWRVSMNNVDLSEAEFRRLLEENRRIVNINGQWMKLDSEFIRRMQTLMEKADKEGMRVQDLIQQQLLYGDDEIAGEDVVDEENDPNVFARIQIELHPKLRNFVENLVDLSELPELDVPDALVGELRPYQRKGMNWLYFLREYGFGACLADDMGLGKTIQLISYLLLVKERNPEAGPTLIICPTSVLGNWQKELEKFAPSLNVYLHYGANRAKGEKFTGLFDGGDGSGQVELLDSEQYDVVLTTYGLSHLDFEELSSVRWGTIVLDEAQNIKNAATKQSRAIRKLRGEHHIALTGTPMENRLTELWSIFDFINKGYLGSLARFQERFVVPIEREHNEEKIEELRRLIRPFLLRRTKKDEEVALNLPDKIEQKAYCPLTGEQAAIYEQVVKDTFDRIAELSGFQRRGLVLQLLGRLKQLCNHPALYLKESNWSSSEELIKRSTKLEKLVEIFDTVLDQNESGLIFTQYIGMGEIIQSVLEERYGVRVPFLNGSTSKQQRDTMIAEFQNRDFPILLLSLKAGGTGLNLTAANHVIHYDRWWNPAVENQATDRAYRIGQTKFVHVHKFIATGTLEEKVDAMLEKKQALNEEIIQSDQWIVDMSDDELFDILRLD</sequence>
<keyword evidence="4" id="KW-0547">Nucleotide-binding</keyword>
<dbReference type="RefSeq" id="WP_161919106.1">
    <property type="nucleotide sequence ID" value="NZ_JAACYS010000002.1"/>
</dbReference>
<dbReference type="PANTHER" id="PTHR10799">
    <property type="entry name" value="SNF2/RAD54 HELICASE FAMILY"/>
    <property type="match status" value="1"/>
</dbReference>
<gene>
    <name evidence="4" type="ORF">GW534_00560</name>
</gene>
<evidence type="ECO:0000259" key="2">
    <source>
        <dbReference type="PROSITE" id="PS51192"/>
    </source>
</evidence>
<dbReference type="PROSITE" id="PS51194">
    <property type="entry name" value="HELICASE_CTER"/>
    <property type="match status" value="1"/>
</dbReference>
<dbReference type="CDD" id="cd18012">
    <property type="entry name" value="DEXQc_arch_SWI2_SNF2"/>
    <property type="match status" value="1"/>
</dbReference>
<dbReference type="InterPro" id="IPR000330">
    <property type="entry name" value="SNF2_N"/>
</dbReference>
<reference evidence="4 5" key="1">
    <citation type="submission" date="2020-01" db="EMBL/GenBank/DDBJ databases">
        <title>A novel Bacillus sp. from Pasinler.</title>
        <authorList>
            <person name="Adiguzel A."/>
            <person name="Ay H."/>
            <person name="Baltaci M.O."/>
        </authorList>
    </citation>
    <scope>NUCLEOTIDE SEQUENCE [LARGE SCALE GENOMIC DNA]</scope>
    <source>
        <strain evidence="4 5">P1</strain>
    </source>
</reference>
<dbReference type="InterPro" id="IPR022138">
    <property type="entry name" value="DUF3670"/>
</dbReference>
<organism evidence="4 5">
    <name type="scientific">Pallidibacillus pasinlerensis</name>
    <dbReference type="NCBI Taxonomy" id="2703818"/>
    <lineage>
        <taxon>Bacteria</taxon>
        <taxon>Bacillati</taxon>
        <taxon>Bacillota</taxon>
        <taxon>Bacilli</taxon>
        <taxon>Bacillales</taxon>
        <taxon>Bacillaceae</taxon>
        <taxon>Pallidibacillus</taxon>
    </lineage>
</organism>
<accession>A0ABX0A4Y7</accession>
<dbReference type="CDD" id="cd18793">
    <property type="entry name" value="SF2_C_SNF"/>
    <property type="match status" value="1"/>
</dbReference>
<protein>
    <submittedName>
        <fullName evidence="4">DEAD/DEAH box helicase</fullName>
    </submittedName>
</protein>
<dbReference type="EMBL" id="JAACYS010000002">
    <property type="protein sequence ID" value="NCU16267.1"/>
    <property type="molecule type" value="Genomic_DNA"/>
</dbReference>
<dbReference type="InterPro" id="IPR049730">
    <property type="entry name" value="SNF2/RAD54-like_C"/>
</dbReference>
<name>A0ABX0A4Y7_9BACI</name>
<dbReference type="SUPFAM" id="SSF52540">
    <property type="entry name" value="P-loop containing nucleoside triphosphate hydrolases"/>
    <property type="match status" value="2"/>
</dbReference>
<dbReference type="InterPro" id="IPR014001">
    <property type="entry name" value="Helicase_ATP-bd"/>
</dbReference>
<dbReference type="InterPro" id="IPR027417">
    <property type="entry name" value="P-loop_NTPase"/>
</dbReference>
<dbReference type="GO" id="GO:0004386">
    <property type="term" value="F:helicase activity"/>
    <property type="evidence" value="ECO:0007669"/>
    <property type="project" value="UniProtKB-KW"/>
</dbReference>
<dbReference type="SMART" id="SM00487">
    <property type="entry name" value="DEXDc"/>
    <property type="match status" value="1"/>
</dbReference>
<evidence type="ECO:0000313" key="4">
    <source>
        <dbReference type="EMBL" id="NCU16267.1"/>
    </source>
</evidence>
<evidence type="ECO:0000313" key="5">
    <source>
        <dbReference type="Proteomes" id="UP000743899"/>
    </source>
</evidence>
<dbReference type="InterPro" id="IPR001650">
    <property type="entry name" value="Helicase_C-like"/>
</dbReference>
<keyword evidence="5" id="KW-1185">Reference proteome</keyword>